<dbReference type="PANTHER" id="PTHR33400">
    <property type="entry name" value="ZINC FINGER CCCH DOMAIN-CONTAINING PROTEIN 6-RELATED"/>
    <property type="match status" value="1"/>
</dbReference>
<sequence length="712" mass="77722">MLVANGCLTPAFQIWLIDAKIDKMLVNLSQSINELPSFENYSSLNTRIFVVWPVSGSFGGGNGDTRERRKVQLVEQPGQKTAGRSPQATKAASVNQGRPMSADDIQKAKMRALFMQNKHGKTGSSSNGSTGMKNGGRNKPSSMATSLCPVSKIHIQPKIEEYKKPVTPPPQASSKVEGFLDLKKEINSKEPMGGVCSKVQIPWQTPPAFYALLFSAEIKLSILWRVGTGENSKEVDVQKNRNRREIETIYQTVQQIPSNPKEPWDLEMDYDDSLTPEIPIEQPPDVDVAETQVSHTEHVNTVVASAPSLPQVGGGSATEPDLELLAVLLKNPELVFALTSGQAGNLSSEETVKLLDMIKTGGAGLAGSLNGLGGKVEEKVEVSLPSPTPSSNNPGTSGWRSEFAKNPFSQQASMGNRVVYSDPGVPTSVPVAEKHTSLVQHQNQATSIRIPQQQASIPLLSHHVSAVKNPFSLPQTSSIVPENRQPSIVLPANQSYPSNSSMLQTPSSEMVSTMKIQPVNTPPLLNLSAAMNNIKSTPPVSFTSKPQERRLVPFPPSTSTVPTQLQSQPAQINEPPIVYSTRPHTGDVGPVADSWRVRQGLVSNSPSQVNQTNYVSSFGGPVQPLLRSGPPWERNEHVGDVGDEGYESWSPENRRYESQDYMPGRNHSGPRSRMNSGRDYMPNNNNNNNNRSRQRNSSGHADRNWNGNRRWH</sequence>
<feature type="compositionally biased region" description="Low complexity" evidence="2">
    <location>
        <begin position="683"/>
        <end position="698"/>
    </location>
</feature>
<dbReference type="Proteomes" id="UP000886885">
    <property type="component" value="Chromosome 2A"/>
</dbReference>
<feature type="compositionally biased region" description="Polar residues" evidence="2">
    <location>
        <begin position="604"/>
        <end position="616"/>
    </location>
</feature>
<accession>A0A8X8DCR9</accession>
<feature type="compositionally biased region" description="Low complexity" evidence="2">
    <location>
        <begin position="122"/>
        <end position="132"/>
    </location>
</feature>
<feature type="region of interest" description="Disordered" evidence="2">
    <location>
        <begin position="75"/>
        <end position="101"/>
    </location>
</feature>
<dbReference type="GO" id="GO:0003677">
    <property type="term" value="F:DNA binding"/>
    <property type="evidence" value="ECO:0007669"/>
    <property type="project" value="UniProtKB-KW"/>
</dbReference>
<feature type="compositionally biased region" description="Polar residues" evidence="2">
    <location>
        <begin position="78"/>
        <end position="98"/>
    </location>
</feature>
<dbReference type="OrthoDB" id="1920276at2759"/>
<keyword evidence="1" id="KW-0238">DNA-binding</keyword>
<proteinExistence type="predicted"/>
<name>A0A8X8DCR9_POPTO</name>
<dbReference type="PANTHER" id="PTHR33400:SF6">
    <property type="entry name" value="HOMEOBOX PROTEIN LUMINIDEPENDENS"/>
    <property type="match status" value="1"/>
</dbReference>
<gene>
    <name evidence="3" type="ORF">POTOM_008778</name>
</gene>
<evidence type="ECO:0000313" key="3">
    <source>
        <dbReference type="EMBL" id="KAG6787147.1"/>
    </source>
</evidence>
<protein>
    <submittedName>
        <fullName evidence="3">Uncharacterized protein</fullName>
    </submittedName>
</protein>
<organism evidence="3 4">
    <name type="scientific">Populus tomentosa</name>
    <name type="common">Chinese white poplar</name>
    <dbReference type="NCBI Taxonomy" id="118781"/>
    <lineage>
        <taxon>Eukaryota</taxon>
        <taxon>Viridiplantae</taxon>
        <taxon>Streptophyta</taxon>
        <taxon>Embryophyta</taxon>
        <taxon>Tracheophyta</taxon>
        <taxon>Spermatophyta</taxon>
        <taxon>Magnoliopsida</taxon>
        <taxon>eudicotyledons</taxon>
        <taxon>Gunneridae</taxon>
        <taxon>Pentapetalae</taxon>
        <taxon>rosids</taxon>
        <taxon>fabids</taxon>
        <taxon>Malpighiales</taxon>
        <taxon>Salicaceae</taxon>
        <taxon>Saliceae</taxon>
        <taxon>Populus</taxon>
    </lineage>
</organism>
<evidence type="ECO:0000313" key="4">
    <source>
        <dbReference type="Proteomes" id="UP000886885"/>
    </source>
</evidence>
<feature type="region of interest" description="Disordered" evidence="2">
    <location>
        <begin position="604"/>
        <end position="712"/>
    </location>
</feature>
<reference evidence="3" key="1">
    <citation type="journal article" date="2020" name="bioRxiv">
        <title>Hybrid origin of Populus tomentosa Carr. identified through genome sequencing and phylogenomic analysis.</title>
        <authorList>
            <person name="An X."/>
            <person name="Gao K."/>
            <person name="Chen Z."/>
            <person name="Li J."/>
            <person name="Yang X."/>
            <person name="Yang X."/>
            <person name="Zhou J."/>
            <person name="Guo T."/>
            <person name="Zhao T."/>
            <person name="Huang S."/>
            <person name="Miao D."/>
            <person name="Khan W.U."/>
            <person name="Rao P."/>
            <person name="Ye M."/>
            <person name="Lei B."/>
            <person name="Liao W."/>
            <person name="Wang J."/>
            <person name="Ji L."/>
            <person name="Li Y."/>
            <person name="Guo B."/>
            <person name="Mustafa N.S."/>
            <person name="Li S."/>
            <person name="Yun Q."/>
            <person name="Keller S.R."/>
            <person name="Mao J."/>
            <person name="Zhang R."/>
            <person name="Strauss S.H."/>
        </authorList>
    </citation>
    <scope>NUCLEOTIDE SEQUENCE</scope>
    <source>
        <strain evidence="3">GM15</strain>
        <tissue evidence="3">Leaf</tissue>
    </source>
</reference>
<feature type="region of interest" description="Disordered" evidence="2">
    <location>
        <begin position="382"/>
        <end position="403"/>
    </location>
</feature>
<comment type="caution">
    <text evidence="3">The sequence shown here is derived from an EMBL/GenBank/DDBJ whole genome shotgun (WGS) entry which is preliminary data.</text>
</comment>
<dbReference type="GO" id="GO:0010228">
    <property type="term" value="P:vegetative to reproductive phase transition of meristem"/>
    <property type="evidence" value="ECO:0007669"/>
    <property type="project" value="TreeGrafter"/>
</dbReference>
<feature type="compositionally biased region" description="Low complexity" evidence="2">
    <location>
        <begin position="389"/>
        <end position="398"/>
    </location>
</feature>
<evidence type="ECO:0000256" key="1">
    <source>
        <dbReference type="ARBA" id="ARBA00023125"/>
    </source>
</evidence>
<evidence type="ECO:0000256" key="2">
    <source>
        <dbReference type="SAM" id="MobiDB-lite"/>
    </source>
</evidence>
<feature type="region of interest" description="Disordered" evidence="2">
    <location>
        <begin position="118"/>
        <end position="144"/>
    </location>
</feature>
<dbReference type="GO" id="GO:0005634">
    <property type="term" value="C:nucleus"/>
    <property type="evidence" value="ECO:0007669"/>
    <property type="project" value="TreeGrafter"/>
</dbReference>
<dbReference type="AlphaFoldDB" id="A0A8X8DCR9"/>
<dbReference type="EMBL" id="JAAWWB010000003">
    <property type="protein sequence ID" value="KAG6787147.1"/>
    <property type="molecule type" value="Genomic_DNA"/>
</dbReference>
<keyword evidence="4" id="KW-1185">Reference proteome</keyword>